<keyword evidence="2" id="KW-1133">Transmembrane helix</keyword>
<keyword evidence="4" id="KW-1185">Reference proteome</keyword>
<reference evidence="3 4" key="1">
    <citation type="journal article" date="2014" name="Nature">
        <title>The genome of the recently domesticated crop plant sugar beet (Beta vulgaris).</title>
        <authorList>
            <person name="Dohm J.C."/>
            <person name="Minoche A.E."/>
            <person name="Holtgrawe D."/>
            <person name="Capella-Gutierrez S."/>
            <person name="Zakrzewski F."/>
            <person name="Tafer H."/>
            <person name="Rupp O."/>
            <person name="Sorensen T.R."/>
            <person name="Stracke R."/>
            <person name="Reinhardt R."/>
            <person name="Goesmann A."/>
            <person name="Kraft T."/>
            <person name="Schulz B."/>
            <person name="Stadler P.F."/>
            <person name="Schmidt T."/>
            <person name="Gabaldon T."/>
            <person name="Lehrach H."/>
            <person name="Weisshaar B."/>
            <person name="Himmelbauer H."/>
        </authorList>
    </citation>
    <scope>NUCLEOTIDE SEQUENCE [LARGE SCALE GENOMIC DNA]</scope>
    <source>
        <tissue evidence="3">Taproot</tissue>
    </source>
</reference>
<organism evidence="3 4">
    <name type="scientific">Beta vulgaris subsp. vulgaris</name>
    <name type="common">Beet</name>
    <dbReference type="NCBI Taxonomy" id="3555"/>
    <lineage>
        <taxon>Eukaryota</taxon>
        <taxon>Viridiplantae</taxon>
        <taxon>Streptophyta</taxon>
        <taxon>Embryophyta</taxon>
        <taxon>Tracheophyta</taxon>
        <taxon>Spermatophyta</taxon>
        <taxon>Magnoliopsida</taxon>
        <taxon>eudicotyledons</taxon>
        <taxon>Gunneridae</taxon>
        <taxon>Pentapetalae</taxon>
        <taxon>Caryophyllales</taxon>
        <taxon>Chenopodiaceae</taxon>
        <taxon>Betoideae</taxon>
        <taxon>Beta</taxon>
    </lineage>
</organism>
<evidence type="ECO:0000313" key="4">
    <source>
        <dbReference type="Proteomes" id="UP000035740"/>
    </source>
</evidence>
<dbReference type="Gramene" id="KMS93473">
    <property type="protein sequence ID" value="KMS93473"/>
    <property type="gene ID" value="BVRB_031120"/>
</dbReference>
<keyword evidence="2" id="KW-0472">Membrane</keyword>
<dbReference type="EMBL" id="KQ102378">
    <property type="protein sequence ID" value="KMS93473.1"/>
    <property type="molecule type" value="Genomic_DNA"/>
</dbReference>
<protein>
    <submittedName>
        <fullName evidence="3">Uncharacterized protein</fullName>
    </submittedName>
</protein>
<feature type="compositionally biased region" description="Polar residues" evidence="1">
    <location>
        <begin position="35"/>
        <end position="47"/>
    </location>
</feature>
<keyword evidence="2" id="KW-0812">Transmembrane</keyword>
<dbReference type="Proteomes" id="UP000035740">
    <property type="component" value="Unassembled WGS sequence"/>
</dbReference>
<name>A0A0J8B0M4_BETVV</name>
<feature type="non-terminal residue" evidence="3">
    <location>
        <position position="181"/>
    </location>
</feature>
<feature type="region of interest" description="Disordered" evidence="1">
    <location>
        <begin position="26"/>
        <end position="64"/>
    </location>
</feature>
<evidence type="ECO:0000256" key="1">
    <source>
        <dbReference type="SAM" id="MobiDB-lite"/>
    </source>
</evidence>
<gene>
    <name evidence="3" type="ORF">BVRB_031120</name>
</gene>
<feature type="non-terminal residue" evidence="3">
    <location>
        <position position="1"/>
    </location>
</feature>
<accession>A0A0J8B0M4</accession>
<feature type="transmembrane region" description="Helical" evidence="2">
    <location>
        <begin position="98"/>
        <end position="117"/>
    </location>
</feature>
<evidence type="ECO:0000313" key="3">
    <source>
        <dbReference type="EMBL" id="KMS93473.1"/>
    </source>
</evidence>
<evidence type="ECO:0000256" key="2">
    <source>
        <dbReference type="SAM" id="Phobius"/>
    </source>
</evidence>
<proteinExistence type="predicted"/>
<dbReference type="AlphaFoldDB" id="A0A0J8B0M4"/>
<sequence length="181" mass="20173">IQQIEKRFQDRYESFLNAQINTSFSVNDAPGGQGDHNTMLQTQNGQQKRTDRSTENSNAGGNLADIDIKQINNNRGPTRTLSIGNGNSWDRVLLLVRMYILVVIVTAYIVLVISLIVQNPANKETIHTKCGDMDYTMMRTSQSVLVLHSLILYGAGVGGDPPNQFGFSYDEVVRELNLLQL</sequence>